<dbReference type="Proteomes" id="UP000000600">
    <property type="component" value="Unassembled WGS sequence"/>
</dbReference>
<dbReference type="Gene3D" id="1.10.238.10">
    <property type="entry name" value="EF-hand"/>
    <property type="match status" value="1"/>
</dbReference>
<feature type="region of interest" description="Disordered" evidence="1">
    <location>
        <begin position="77"/>
        <end position="110"/>
    </location>
</feature>
<dbReference type="OMA" id="INQFIHY"/>
<dbReference type="InterPro" id="IPR011992">
    <property type="entry name" value="EF-hand-dom_pair"/>
</dbReference>
<dbReference type="eggNOG" id="ENOG502T2U6">
    <property type="taxonomic scope" value="Eukaryota"/>
</dbReference>
<evidence type="ECO:0000256" key="1">
    <source>
        <dbReference type="SAM" id="MobiDB-lite"/>
    </source>
</evidence>
<evidence type="ECO:0008006" key="4">
    <source>
        <dbReference type="Google" id="ProtNLM"/>
    </source>
</evidence>
<keyword evidence="3" id="KW-1185">Reference proteome</keyword>
<dbReference type="EMBL" id="CT868363">
    <property type="protein sequence ID" value="CAK80325.1"/>
    <property type="molecule type" value="Genomic_DNA"/>
</dbReference>
<dbReference type="HOGENOM" id="CLU_802821_0_0_1"/>
<protein>
    <recommendedName>
        <fullName evidence="4">EF-hand domain-containing protein</fullName>
    </recommendedName>
</protein>
<evidence type="ECO:0000313" key="3">
    <source>
        <dbReference type="Proteomes" id="UP000000600"/>
    </source>
</evidence>
<dbReference type="AlphaFoldDB" id="A0DBA8"/>
<dbReference type="KEGG" id="ptm:GSPATT00015219001"/>
<sequence>MRTHQFNQSTYVSKPLSHYFSLQYPSLPDLPKREFPKLIYDSKYEIEDKYYRNQIENQQQQDFAQSQQEYQKLGKTFNKYNGNQQDPDSMNQTYSNKQNNNQQQEPANSEKYNQITDQDIRFVSYVFQEEIQFRKEFVLINKKLKQLKPNLLQLFFAFTSDNHYKIEKFQFLEVLQSYQDDIKICDLELLFNYLNNWKRSQSITYGQFLQLIVPYVKYEEMPDPADLRCQQDHPTQEQMEIFCRLIQMKLQMMSTVEYYRQKIDKSLINLVQIFEFIDQDRDGWIKAFEITKLLCNKLYLSYLEQFGYLVTIEEASLVLQDIDERGQININQFIHYYKPKSLAIYL</sequence>
<feature type="compositionally biased region" description="Polar residues" evidence="1">
    <location>
        <begin position="78"/>
        <end position="110"/>
    </location>
</feature>
<dbReference type="OrthoDB" id="301370at2759"/>
<gene>
    <name evidence="2" type="ORF">GSPATT00015219001</name>
</gene>
<dbReference type="SUPFAM" id="SSF47473">
    <property type="entry name" value="EF-hand"/>
    <property type="match status" value="1"/>
</dbReference>
<name>A0DBA8_PARTE</name>
<dbReference type="GeneID" id="5033507"/>
<reference evidence="2 3" key="1">
    <citation type="journal article" date="2006" name="Nature">
        <title>Global trends of whole-genome duplications revealed by the ciliate Paramecium tetraurelia.</title>
        <authorList>
            <consortium name="Genoscope"/>
            <person name="Aury J.-M."/>
            <person name="Jaillon O."/>
            <person name="Duret L."/>
            <person name="Noel B."/>
            <person name="Jubin C."/>
            <person name="Porcel B.M."/>
            <person name="Segurens B."/>
            <person name="Daubin V."/>
            <person name="Anthouard V."/>
            <person name="Aiach N."/>
            <person name="Arnaiz O."/>
            <person name="Billaut A."/>
            <person name="Beisson J."/>
            <person name="Blanc I."/>
            <person name="Bouhouche K."/>
            <person name="Camara F."/>
            <person name="Duharcourt S."/>
            <person name="Guigo R."/>
            <person name="Gogendeau D."/>
            <person name="Katinka M."/>
            <person name="Keller A.-M."/>
            <person name="Kissmehl R."/>
            <person name="Klotz C."/>
            <person name="Koll F."/>
            <person name="Le Moue A."/>
            <person name="Lepere C."/>
            <person name="Malinsky S."/>
            <person name="Nowacki M."/>
            <person name="Nowak J.K."/>
            <person name="Plattner H."/>
            <person name="Poulain J."/>
            <person name="Ruiz F."/>
            <person name="Serrano V."/>
            <person name="Zagulski M."/>
            <person name="Dessen P."/>
            <person name="Betermier M."/>
            <person name="Weissenbach J."/>
            <person name="Scarpelli C."/>
            <person name="Schachter V."/>
            <person name="Sperling L."/>
            <person name="Meyer E."/>
            <person name="Cohen J."/>
            <person name="Wincker P."/>
        </authorList>
    </citation>
    <scope>NUCLEOTIDE SEQUENCE [LARGE SCALE GENOMIC DNA]</scope>
    <source>
        <strain evidence="2 3">Stock d4-2</strain>
    </source>
</reference>
<evidence type="ECO:0000313" key="2">
    <source>
        <dbReference type="EMBL" id="CAK80325.1"/>
    </source>
</evidence>
<proteinExistence type="predicted"/>
<dbReference type="RefSeq" id="XP_001447722.1">
    <property type="nucleotide sequence ID" value="XM_001447685.1"/>
</dbReference>
<accession>A0DBA8</accession>
<dbReference type="InParanoid" id="A0DBA8"/>
<organism evidence="2 3">
    <name type="scientific">Paramecium tetraurelia</name>
    <dbReference type="NCBI Taxonomy" id="5888"/>
    <lineage>
        <taxon>Eukaryota</taxon>
        <taxon>Sar</taxon>
        <taxon>Alveolata</taxon>
        <taxon>Ciliophora</taxon>
        <taxon>Intramacronucleata</taxon>
        <taxon>Oligohymenophorea</taxon>
        <taxon>Peniculida</taxon>
        <taxon>Parameciidae</taxon>
        <taxon>Paramecium</taxon>
    </lineage>
</organism>